<dbReference type="InterPro" id="IPR008792">
    <property type="entry name" value="PQQD"/>
</dbReference>
<keyword evidence="3" id="KW-1185">Reference proteome</keyword>
<gene>
    <name evidence="2" type="ORF">D5H75_13310</name>
</gene>
<dbReference type="Pfam" id="PF05402">
    <property type="entry name" value="PqqD"/>
    <property type="match status" value="1"/>
</dbReference>
<dbReference type="AlphaFoldDB" id="A0A3A4AUX0"/>
<organism evidence="2 3">
    <name type="scientific">Bailinhaonella thermotolerans</name>
    <dbReference type="NCBI Taxonomy" id="1070861"/>
    <lineage>
        <taxon>Bacteria</taxon>
        <taxon>Bacillati</taxon>
        <taxon>Actinomycetota</taxon>
        <taxon>Actinomycetes</taxon>
        <taxon>Streptosporangiales</taxon>
        <taxon>Streptosporangiaceae</taxon>
        <taxon>Bailinhaonella</taxon>
    </lineage>
</organism>
<feature type="transmembrane region" description="Helical" evidence="1">
    <location>
        <begin position="337"/>
        <end position="356"/>
    </location>
</feature>
<sequence>MLMTDLSFLSVVEDGPDDYVVGNGETFINVPAIGAEVVRLLDGTRTPAEVRSRVLREHGVDVDVEDFLTGLGGAGLLRPPEVRPNLWDRVRPGHVRWLFSRPAHLLVAVLFAGAVAAMAVRPEVSPTYTGLVWTNSLAFTLTFAAASWLLVFVHELSHIAAARSLGVRAELSLGTRLQFLVAQTRVTGVWRLPRRARYRVHLAGMRTDLAIASAGTCYLAFAGPSPADGLVRLAVLICWSQIAWQFLFFMRTDVYYAYANLTGEKNLMDDAQAYLRAVLARRPRPPVARGVRAYARFLVVGRVLGLAFFAGYMVPITVAACARAWEEYQASPGSLTPLATIAVIAAGWLLYVYVFVRQRLRSRRTAGAAAPERESADVA</sequence>
<dbReference type="Gene3D" id="1.10.10.1150">
    <property type="entry name" value="Coenzyme PQQ synthesis protein D (PqqD)"/>
    <property type="match status" value="1"/>
</dbReference>
<keyword evidence="1" id="KW-1133">Transmembrane helix</keyword>
<protein>
    <recommendedName>
        <fullName evidence="4">PqqD family protein</fullName>
    </recommendedName>
</protein>
<dbReference type="EMBL" id="QZEY01000004">
    <property type="protein sequence ID" value="RJL32501.1"/>
    <property type="molecule type" value="Genomic_DNA"/>
</dbReference>
<dbReference type="Proteomes" id="UP000265768">
    <property type="component" value="Unassembled WGS sequence"/>
</dbReference>
<evidence type="ECO:0000256" key="1">
    <source>
        <dbReference type="SAM" id="Phobius"/>
    </source>
</evidence>
<comment type="caution">
    <text evidence="2">The sequence shown here is derived from an EMBL/GenBank/DDBJ whole genome shotgun (WGS) entry which is preliminary data.</text>
</comment>
<feature type="transmembrane region" description="Helical" evidence="1">
    <location>
        <begin position="229"/>
        <end position="249"/>
    </location>
</feature>
<keyword evidence="1" id="KW-0812">Transmembrane</keyword>
<feature type="transmembrane region" description="Helical" evidence="1">
    <location>
        <begin position="299"/>
        <end position="325"/>
    </location>
</feature>
<feature type="transmembrane region" description="Helical" evidence="1">
    <location>
        <begin position="103"/>
        <end position="120"/>
    </location>
</feature>
<dbReference type="InterPro" id="IPR041881">
    <property type="entry name" value="PqqD_sf"/>
</dbReference>
<reference evidence="2 3" key="1">
    <citation type="submission" date="2018-09" db="EMBL/GenBank/DDBJ databases">
        <title>YIM 75507 draft genome.</title>
        <authorList>
            <person name="Tang S."/>
            <person name="Feng Y."/>
        </authorList>
    </citation>
    <scope>NUCLEOTIDE SEQUENCE [LARGE SCALE GENOMIC DNA]</scope>
    <source>
        <strain evidence="2 3">YIM 75507</strain>
    </source>
</reference>
<feature type="transmembrane region" description="Helical" evidence="1">
    <location>
        <begin position="200"/>
        <end position="223"/>
    </location>
</feature>
<evidence type="ECO:0008006" key="4">
    <source>
        <dbReference type="Google" id="ProtNLM"/>
    </source>
</evidence>
<evidence type="ECO:0000313" key="2">
    <source>
        <dbReference type="EMBL" id="RJL32501.1"/>
    </source>
</evidence>
<proteinExistence type="predicted"/>
<evidence type="ECO:0000313" key="3">
    <source>
        <dbReference type="Proteomes" id="UP000265768"/>
    </source>
</evidence>
<keyword evidence="1" id="KW-0472">Membrane</keyword>
<accession>A0A3A4AUX0</accession>
<name>A0A3A4AUX0_9ACTN</name>
<feature type="transmembrane region" description="Helical" evidence="1">
    <location>
        <begin position="132"/>
        <end position="153"/>
    </location>
</feature>